<evidence type="ECO:0000313" key="4">
    <source>
        <dbReference type="EMBL" id="WIT13615.1"/>
    </source>
</evidence>
<dbReference type="NCBIfam" id="NF001933">
    <property type="entry name" value="PRK00711.1"/>
    <property type="match status" value="1"/>
</dbReference>
<dbReference type="SUPFAM" id="SSF51905">
    <property type="entry name" value="FAD/NAD(P)-binding domain"/>
    <property type="match status" value="1"/>
</dbReference>
<dbReference type="AlphaFoldDB" id="A0AA95NG44"/>
<protein>
    <submittedName>
        <fullName evidence="4">D-amino acid dehydrogenase</fullName>
        <ecNumber evidence="4">1.4.99.-</ecNumber>
    </submittedName>
</protein>
<dbReference type="Pfam" id="PF01266">
    <property type="entry name" value="DAO"/>
    <property type="match status" value="1"/>
</dbReference>
<dbReference type="EMBL" id="CP116346">
    <property type="protein sequence ID" value="WIT13615.1"/>
    <property type="molecule type" value="Genomic_DNA"/>
</dbReference>
<evidence type="ECO:0000256" key="2">
    <source>
        <dbReference type="ARBA" id="ARBA00023002"/>
    </source>
</evidence>
<proteinExistence type="inferred from homology"/>
<evidence type="ECO:0000256" key="1">
    <source>
        <dbReference type="ARBA" id="ARBA00009410"/>
    </source>
</evidence>
<dbReference type="Gene3D" id="3.30.9.10">
    <property type="entry name" value="D-Amino Acid Oxidase, subunit A, domain 2"/>
    <property type="match status" value="1"/>
</dbReference>
<dbReference type="SUPFAM" id="SSF54373">
    <property type="entry name" value="FAD-linked reductases, C-terminal domain"/>
    <property type="match status" value="1"/>
</dbReference>
<dbReference type="KEGG" id="pais:PFX98_08355"/>
<evidence type="ECO:0000259" key="3">
    <source>
        <dbReference type="Pfam" id="PF01266"/>
    </source>
</evidence>
<evidence type="ECO:0000313" key="5">
    <source>
        <dbReference type="Proteomes" id="UP001177769"/>
    </source>
</evidence>
<dbReference type="InterPro" id="IPR036188">
    <property type="entry name" value="FAD/NAD-bd_sf"/>
</dbReference>
<dbReference type="Proteomes" id="UP001177769">
    <property type="component" value="Chromosome"/>
</dbReference>
<comment type="similarity">
    <text evidence="1">Belongs to the DadA oxidoreductase family.</text>
</comment>
<name>A0AA95NG44_9BURK</name>
<feature type="domain" description="FAD dependent oxidoreductase" evidence="3">
    <location>
        <begin position="5"/>
        <end position="406"/>
    </location>
</feature>
<dbReference type="GO" id="GO:0005886">
    <property type="term" value="C:plasma membrane"/>
    <property type="evidence" value="ECO:0007669"/>
    <property type="project" value="TreeGrafter"/>
</dbReference>
<dbReference type="GO" id="GO:0055130">
    <property type="term" value="P:D-alanine catabolic process"/>
    <property type="evidence" value="ECO:0007669"/>
    <property type="project" value="TreeGrafter"/>
</dbReference>
<dbReference type="RefSeq" id="WP_285234733.1">
    <property type="nucleotide sequence ID" value="NZ_CP116346.1"/>
</dbReference>
<sequence>MSMKHVVVIGGGVVGLTSAWCLAEAGHRVSLVEREPVLANGASRANGGQLSYRYVSPLADEGVPLKALRWLLDPDGPLRFKPEASWQQWSWLAAFLAKCRGPVNRRTTARLLALGAYSRDSFAHLQQRAQLQAIALRSPGKLVVYRKPAEFGRVAARLRASTATDDGAERALSHDECVALEPALAHSPAELAGGIFSEGEAVADCHALSLALAERLRSHPNFRGCVHAEVQGFSLDQAHGRVRALRTNVGEIGGDEFVLAAGLQSRALAAELGIKLPIYPLKGYSLTAPIAADHLPPVVSVTDFEKKILYARIGEQLRVAAMVDLVGEDLRIDPGRIASLQRAVRAMFPRAADYDRAETWAGLRPATPSGAPLLGATPVPGLWLNVGHGALGFTFSFGSARIVAELVSGRTSPLSLDGLQLPRR</sequence>
<organism evidence="4 5">
    <name type="scientific">Paucibacter sediminis</name>
    <dbReference type="NCBI Taxonomy" id="3019553"/>
    <lineage>
        <taxon>Bacteria</taxon>
        <taxon>Pseudomonadati</taxon>
        <taxon>Pseudomonadota</taxon>
        <taxon>Betaproteobacteria</taxon>
        <taxon>Burkholderiales</taxon>
        <taxon>Sphaerotilaceae</taxon>
        <taxon>Roseateles</taxon>
    </lineage>
</organism>
<dbReference type="InterPro" id="IPR006076">
    <property type="entry name" value="FAD-dep_OxRdtase"/>
</dbReference>
<gene>
    <name evidence="4" type="ORF">PFX98_08355</name>
</gene>
<dbReference type="GO" id="GO:0008718">
    <property type="term" value="F:D-amino-acid dehydrogenase activity"/>
    <property type="evidence" value="ECO:0007669"/>
    <property type="project" value="TreeGrafter"/>
</dbReference>
<accession>A0AA95NG44</accession>
<dbReference type="PANTHER" id="PTHR13847">
    <property type="entry name" value="SARCOSINE DEHYDROGENASE-RELATED"/>
    <property type="match status" value="1"/>
</dbReference>
<dbReference type="Gene3D" id="3.50.50.60">
    <property type="entry name" value="FAD/NAD(P)-binding domain"/>
    <property type="match status" value="2"/>
</dbReference>
<dbReference type="EC" id="1.4.99.-" evidence="4"/>
<dbReference type="GO" id="GO:0005737">
    <property type="term" value="C:cytoplasm"/>
    <property type="evidence" value="ECO:0007669"/>
    <property type="project" value="TreeGrafter"/>
</dbReference>
<keyword evidence="5" id="KW-1185">Reference proteome</keyword>
<reference evidence="4" key="1">
    <citation type="submission" date="2023-01" db="EMBL/GenBank/DDBJ databases">
        <title>Whole genome sequence of Paucibacter sp. S2-9 isolated from pond sediment.</title>
        <authorList>
            <person name="Jung J.Y."/>
        </authorList>
    </citation>
    <scope>NUCLEOTIDE SEQUENCE</scope>
    <source>
        <strain evidence="4">S2-9</strain>
    </source>
</reference>
<dbReference type="PANTHER" id="PTHR13847:SF280">
    <property type="entry name" value="D-AMINO ACID DEHYDROGENASE"/>
    <property type="match status" value="1"/>
</dbReference>
<keyword evidence="2 4" id="KW-0560">Oxidoreductase</keyword>